<dbReference type="Pfam" id="PF16778">
    <property type="entry name" value="Phage_tail_APC"/>
    <property type="match status" value="1"/>
</dbReference>
<dbReference type="Gene3D" id="6.10.140.1310">
    <property type="match status" value="1"/>
</dbReference>
<dbReference type="STRING" id="1080227.A8L45_19685"/>
<proteinExistence type="predicted"/>
<dbReference type="AlphaFoldDB" id="A0A1C3EBM4"/>
<gene>
    <name evidence="2" type="ORF">A8L45_19685</name>
</gene>
<dbReference type="OrthoDB" id="1685143at2"/>
<evidence type="ECO:0000259" key="1">
    <source>
        <dbReference type="Pfam" id="PF16778"/>
    </source>
</evidence>
<accession>A0A1C3EBM4</accession>
<name>A0A1C3EBM4_9GAMM</name>
<dbReference type="RefSeq" id="WP_068905066.1">
    <property type="nucleotide sequence ID" value="NZ_JBHUIF010000017.1"/>
</dbReference>
<protein>
    <recommendedName>
        <fullName evidence="1">Phage tail assembly chaperone-like domain-containing protein</fullName>
    </recommendedName>
</protein>
<feature type="domain" description="Phage tail assembly chaperone-like" evidence="1">
    <location>
        <begin position="19"/>
        <end position="75"/>
    </location>
</feature>
<dbReference type="Proteomes" id="UP000094936">
    <property type="component" value="Unassembled WGS sequence"/>
</dbReference>
<keyword evidence="3" id="KW-1185">Reference proteome</keyword>
<dbReference type="InterPro" id="IPR031893">
    <property type="entry name" value="Phage_tail_APC"/>
</dbReference>
<reference evidence="2 3" key="1">
    <citation type="submission" date="2016-05" db="EMBL/GenBank/DDBJ databases">
        <title>Genomic Taxonomy of the Vibrionaceae.</title>
        <authorList>
            <person name="Gomez-Gil B."/>
            <person name="Enciso-Ibarra J."/>
        </authorList>
    </citation>
    <scope>NUCLEOTIDE SEQUENCE [LARGE SCALE GENOMIC DNA]</scope>
    <source>
        <strain evidence="2 3">CAIM 1920</strain>
    </source>
</reference>
<evidence type="ECO:0000313" key="2">
    <source>
        <dbReference type="EMBL" id="ODA30628.1"/>
    </source>
</evidence>
<organism evidence="2 3">
    <name type="scientific">Veronia pacifica</name>
    <dbReference type="NCBI Taxonomy" id="1080227"/>
    <lineage>
        <taxon>Bacteria</taxon>
        <taxon>Pseudomonadati</taxon>
        <taxon>Pseudomonadota</taxon>
        <taxon>Gammaproteobacteria</taxon>
        <taxon>Vibrionales</taxon>
        <taxon>Vibrionaceae</taxon>
        <taxon>Veronia</taxon>
    </lineage>
</organism>
<sequence>MGKNLLVTPEGLIDHDWYEIKIRRNELLKETDWTQVEDVPLSAEQRAEYSEYRKALRDLPQTFDDPIDIVWPTTPTN</sequence>
<comment type="caution">
    <text evidence="2">The sequence shown here is derived from an EMBL/GenBank/DDBJ whole genome shotgun (WGS) entry which is preliminary data.</text>
</comment>
<evidence type="ECO:0000313" key="3">
    <source>
        <dbReference type="Proteomes" id="UP000094936"/>
    </source>
</evidence>
<dbReference type="EMBL" id="LYBM01000050">
    <property type="protein sequence ID" value="ODA30628.1"/>
    <property type="molecule type" value="Genomic_DNA"/>
</dbReference>